<evidence type="ECO:0000313" key="2">
    <source>
        <dbReference type="EMBL" id="MCG7507423.1"/>
    </source>
</evidence>
<protein>
    <submittedName>
        <fullName evidence="2">Uncharacterized protein</fullName>
    </submittedName>
</protein>
<dbReference type="EMBL" id="JAKREW010000024">
    <property type="protein sequence ID" value="MCG7507423.1"/>
    <property type="molecule type" value="Genomic_DNA"/>
</dbReference>
<accession>A0ABS9QIZ5</accession>
<feature type="region of interest" description="Disordered" evidence="1">
    <location>
        <begin position="35"/>
        <end position="58"/>
    </location>
</feature>
<keyword evidence="3" id="KW-1185">Reference proteome</keyword>
<organism evidence="2 3">
    <name type="scientific">Mesorhizobium retamae</name>
    <dbReference type="NCBI Taxonomy" id="2912854"/>
    <lineage>
        <taxon>Bacteria</taxon>
        <taxon>Pseudomonadati</taxon>
        <taxon>Pseudomonadota</taxon>
        <taxon>Alphaproteobacteria</taxon>
        <taxon>Hyphomicrobiales</taxon>
        <taxon>Phyllobacteriaceae</taxon>
        <taxon>Mesorhizobium</taxon>
    </lineage>
</organism>
<gene>
    <name evidence="2" type="ORF">L4923_20520</name>
</gene>
<evidence type="ECO:0000256" key="1">
    <source>
        <dbReference type="SAM" id="MobiDB-lite"/>
    </source>
</evidence>
<feature type="compositionally biased region" description="Low complexity" evidence="1">
    <location>
        <begin position="41"/>
        <end position="50"/>
    </location>
</feature>
<dbReference type="Proteomes" id="UP001201701">
    <property type="component" value="Unassembled WGS sequence"/>
</dbReference>
<name>A0ABS9QIZ5_9HYPH</name>
<reference evidence="2 3" key="1">
    <citation type="submission" date="2022-02" db="EMBL/GenBank/DDBJ databases">
        <title>Draft genome sequence of Mezorhizobium retamae strain IRAMC:0171 isolated from Retama raetam nodules.</title>
        <authorList>
            <person name="Bengaied R."/>
            <person name="Sbissi I."/>
            <person name="Huber K."/>
            <person name="Ghodbane F."/>
            <person name="Nouioui I."/>
            <person name="Tarhouni M."/>
            <person name="Gtari M."/>
        </authorList>
    </citation>
    <scope>NUCLEOTIDE SEQUENCE [LARGE SCALE GENOMIC DNA]</scope>
    <source>
        <strain evidence="2 3">IRAMC:0171</strain>
    </source>
</reference>
<comment type="caution">
    <text evidence="2">The sequence shown here is derived from an EMBL/GenBank/DDBJ whole genome shotgun (WGS) entry which is preliminary data.</text>
</comment>
<feature type="region of interest" description="Disordered" evidence="1">
    <location>
        <begin position="1"/>
        <end position="21"/>
    </location>
</feature>
<dbReference type="RefSeq" id="WP_239368552.1">
    <property type="nucleotide sequence ID" value="NZ_JAKREW010000024.1"/>
</dbReference>
<evidence type="ECO:0000313" key="3">
    <source>
        <dbReference type="Proteomes" id="UP001201701"/>
    </source>
</evidence>
<proteinExistence type="predicted"/>
<sequence length="58" mass="6141">MGQILSFTPRSAAPNRLPRSADTAAAVIIFPGVRYERPQEAGATATNTTPTPAPLPRH</sequence>